<feature type="compositionally biased region" description="Basic and acidic residues" evidence="2">
    <location>
        <begin position="197"/>
        <end position="212"/>
    </location>
</feature>
<organism evidence="4">
    <name type="scientific">Octopus bimaculoides</name>
    <name type="common">California two-spotted octopus</name>
    <dbReference type="NCBI Taxonomy" id="37653"/>
    <lineage>
        <taxon>Eukaryota</taxon>
        <taxon>Metazoa</taxon>
        <taxon>Spiralia</taxon>
        <taxon>Lophotrochozoa</taxon>
        <taxon>Mollusca</taxon>
        <taxon>Cephalopoda</taxon>
        <taxon>Coleoidea</taxon>
        <taxon>Octopodiformes</taxon>
        <taxon>Octopoda</taxon>
        <taxon>Incirrata</taxon>
        <taxon>Octopodidae</taxon>
        <taxon>Octopus</taxon>
    </lineage>
</organism>
<feature type="compositionally biased region" description="Acidic residues" evidence="2">
    <location>
        <begin position="185"/>
        <end position="196"/>
    </location>
</feature>
<dbReference type="InterPro" id="IPR001878">
    <property type="entry name" value="Znf_CCHC"/>
</dbReference>
<proteinExistence type="predicted"/>
<feature type="compositionally biased region" description="Polar residues" evidence="2">
    <location>
        <begin position="1"/>
        <end position="10"/>
    </location>
</feature>
<feature type="region of interest" description="Disordered" evidence="2">
    <location>
        <begin position="1"/>
        <end position="67"/>
    </location>
</feature>
<evidence type="ECO:0000313" key="4">
    <source>
        <dbReference type="EMBL" id="KOF99153.1"/>
    </source>
</evidence>
<evidence type="ECO:0000259" key="3">
    <source>
        <dbReference type="PROSITE" id="PS50158"/>
    </source>
</evidence>
<dbReference type="EMBL" id="KQ416009">
    <property type="protein sequence ID" value="KOF99153.1"/>
    <property type="molecule type" value="Genomic_DNA"/>
</dbReference>
<protein>
    <recommendedName>
        <fullName evidence="3">CCHC-type domain-containing protein</fullName>
    </recommendedName>
</protein>
<reference evidence="4" key="1">
    <citation type="submission" date="2015-07" db="EMBL/GenBank/DDBJ databases">
        <title>MeaNS - Measles Nucleotide Surveillance Program.</title>
        <authorList>
            <person name="Tran T."/>
            <person name="Druce J."/>
        </authorList>
    </citation>
    <scope>NUCLEOTIDE SEQUENCE</scope>
    <source>
        <strain evidence="4">UCB-OBI-ISO-001</strain>
        <tissue evidence="4">Gonad</tissue>
    </source>
</reference>
<name>A0A0L8ICC9_OCTBM</name>
<dbReference type="OrthoDB" id="6209154at2759"/>
<evidence type="ECO:0000256" key="1">
    <source>
        <dbReference type="PROSITE-ProRule" id="PRU00047"/>
    </source>
</evidence>
<feature type="domain" description="CCHC-type" evidence="3">
    <location>
        <begin position="168"/>
        <end position="184"/>
    </location>
</feature>
<feature type="compositionally biased region" description="Polar residues" evidence="2">
    <location>
        <begin position="36"/>
        <end position="48"/>
    </location>
</feature>
<accession>A0A0L8ICC9</accession>
<dbReference type="PROSITE" id="PS50158">
    <property type="entry name" value="ZF_CCHC"/>
    <property type="match status" value="1"/>
</dbReference>
<dbReference type="AlphaFoldDB" id="A0A0L8ICC9"/>
<dbReference type="SMART" id="SM00343">
    <property type="entry name" value="ZnF_C2HC"/>
    <property type="match status" value="1"/>
</dbReference>
<feature type="region of interest" description="Disordered" evidence="2">
    <location>
        <begin position="185"/>
        <end position="243"/>
    </location>
</feature>
<dbReference type="GO" id="GO:0008270">
    <property type="term" value="F:zinc ion binding"/>
    <property type="evidence" value="ECO:0007669"/>
    <property type="project" value="UniProtKB-KW"/>
</dbReference>
<keyword evidence="1" id="KW-0863">Zinc-finger</keyword>
<keyword evidence="1" id="KW-0862">Zinc</keyword>
<evidence type="ECO:0000256" key="2">
    <source>
        <dbReference type="SAM" id="MobiDB-lite"/>
    </source>
</evidence>
<keyword evidence="1" id="KW-0479">Metal-binding</keyword>
<dbReference type="InterPro" id="IPR036875">
    <property type="entry name" value="Znf_CCHC_sf"/>
</dbReference>
<dbReference type="SUPFAM" id="SSF57756">
    <property type="entry name" value="Retrovirus zinc finger-like domains"/>
    <property type="match status" value="1"/>
</dbReference>
<dbReference type="GO" id="GO:0003676">
    <property type="term" value="F:nucleic acid binding"/>
    <property type="evidence" value="ECO:0007669"/>
    <property type="project" value="InterPro"/>
</dbReference>
<gene>
    <name evidence="4" type="ORF">OCBIM_22019368mg</name>
</gene>
<sequence length="243" mass="27557">MPNSVSSSGEESADGKNIESLLFGDVSDSSEGESPKPTNSTVKSLQTEGKQKRSFASAAGGGTRQLSTNKSNLRMFKDIITIQDGVVKIQPPEDYLLSEKKKTIVYKTYCKKERRIERAIVTEKTYWIGHTVHLLIQEEQAVIEQLPEKIEVGEELFLNVFVEGHKPRCFQCGQIGHIKKYCKEGEEESEGEEEEKDKETEGKKITSKRKIENANQVKQVEQRPTKAAKRNRPQITRKEVEDR</sequence>